<dbReference type="EMBL" id="JGDJ01000268">
    <property type="protein sequence ID" value="EXZ26823.1"/>
    <property type="molecule type" value="Genomic_DNA"/>
</dbReference>
<organism evidence="2 3">
    <name type="scientific">Bacteroides fragilis str. S36L11</name>
    <dbReference type="NCBI Taxonomy" id="1339327"/>
    <lineage>
        <taxon>Bacteria</taxon>
        <taxon>Pseudomonadati</taxon>
        <taxon>Bacteroidota</taxon>
        <taxon>Bacteroidia</taxon>
        <taxon>Bacteroidales</taxon>
        <taxon>Bacteroidaceae</taxon>
        <taxon>Bacteroides</taxon>
    </lineage>
</organism>
<dbReference type="AlphaFoldDB" id="A0A015X526"/>
<feature type="transmembrane region" description="Helical" evidence="1">
    <location>
        <begin position="20"/>
        <end position="40"/>
    </location>
</feature>
<accession>A0A015X526</accession>
<evidence type="ECO:0000313" key="2">
    <source>
        <dbReference type="EMBL" id="EXZ26823.1"/>
    </source>
</evidence>
<keyword evidence="1" id="KW-1133">Transmembrane helix</keyword>
<keyword evidence="1" id="KW-0472">Membrane</keyword>
<comment type="caution">
    <text evidence="2">The sequence shown here is derived from an EMBL/GenBank/DDBJ whole genome shotgun (WGS) entry which is preliminary data.</text>
</comment>
<dbReference type="Proteomes" id="UP000022082">
    <property type="component" value="Unassembled WGS sequence"/>
</dbReference>
<protein>
    <submittedName>
        <fullName evidence="2">Uncharacterized protein</fullName>
    </submittedName>
</protein>
<evidence type="ECO:0000256" key="1">
    <source>
        <dbReference type="SAM" id="Phobius"/>
    </source>
</evidence>
<name>A0A015X526_BACFG</name>
<keyword evidence="1" id="KW-0812">Transmembrane</keyword>
<proteinExistence type="predicted"/>
<reference evidence="2 3" key="1">
    <citation type="submission" date="2014-02" db="EMBL/GenBank/DDBJ databases">
        <authorList>
            <person name="Sears C."/>
            <person name="Carroll K."/>
            <person name="Sack B.R."/>
            <person name="Qadri F."/>
            <person name="Myers L.L."/>
            <person name="Chung G.-T."/>
            <person name="Escheverria P."/>
            <person name="Fraser C.M."/>
            <person name="Sadzewicz L."/>
            <person name="Shefchek K.A."/>
            <person name="Tallon L."/>
            <person name="Das S.P."/>
            <person name="Daugherty S."/>
            <person name="Mongodin E.F."/>
        </authorList>
    </citation>
    <scope>NUCLEOTIDE SEQUENCE [LARGE SCALE GENOMIC DNA]</scope>
    <source>
        <strain evidence="2 3">S36L11</strain>
    </source>
</reference>
<sequence length="53" mass="6075">MKSKNTSPGIQIQHYITKKIKSFCFLRLTLYICIVVYAIIVSCPNKDNKNKIG</sequence>
<gene>
    <name evidence="2" type="ORF">M136_3986</name>
</gene>
<evidence type="ECO:0000313" key="3">
    <source>
        <dbReference type="Proteomes" id="UP000022082"/>
    </source>
</evidence>